<dbReference type="PANTHER" id="PTHR42795">
    <property type="entry name" value="ALANINE DEHYDROGENASE"/>
    <property type="match status" value="1"/>
</dbReference>
<dbReference type="SUPFAM" id="SSF52283">
    <property type="entry name" value="Formate/glycerate dehydrogenase catalytic domain-like"/>
    <property type="match status" value="1"/>
</dbReference>
<dbReference type="Proteomes" id="UP000177171">
    <property type="component" value="Unassembled WGS sequence"/>
</dbReference>
<evidence type="ECO:0000313" key="4">
    <source>
        <dbReference type="EMBL" id="OHA12978.1"/>
    </source>
</evidence>
<dbReference type="Pfam" id="PF01262">
    <property type="entry name" value="AlaDh_PNT_C"/>
    <property type="match status" value="1"/>
</dbReference>
<dbReference type="AlphaFoldDB" id="A0A1G2LMY8"/>
<evidence type="ECO:0000313" key="5">
    <source>
        <dbReference type="Proteomes" id="UP000177171"/>
    </source>
</evidence>
<dbReference type="EMBL" id="MHQY01000036">
    <property type="protein sequence ID" value="OHA12978.1"/>
    <property type="molecule type" value="Genomic_DNA"/>
</dbReference>
<dbReference type="Pfam" id="PF05222">
    <property type="entry name" value="AlaDh_PNT_N"/>
    <property type="match status" value="1"/>
</dbReference>
<dbReference type="SMART" id="SM01002">
    <property type="entry name" value="AlaDh_PNT_C"/>
    <property type="match status" value="1"/>
</dbReference>
<evidence type="ECO:0000259" key="2">
    <source>
        <dbReference type="SMART" id="SM01002"/>
    </source>
</evidence>
<sequence length="384" mass="42982">MVIFMPKEIKCGEGRFPMCPNHVYDAVYAGAAVYMEKGAGEKSGFFDEFYRARGTRIISRPKDKEEFWRLMRPDKHGFGQLAVLKVKELLPEEYYFIQPCLPIISFGHLASNRELTELVIERNGTYLSLEDIVESDGSRRVLAGMSKIAGEEGIRIGMKYFSGPKPELIIVGYGTVGQAAHWLSEKSFWLSVTAIDPDMRKIKNYAEICRKDEDSPAPFGFLTCPPEEIPQLLKRLMETEEYHKPLLINLAPYAPENKAPIIITNEMRNSIPDNSVIVDTSIDQGGACEFSRVTTHENPAIELERGIKYIGIPNFPGGVSERSTPVFSESVFPYMMQIIKLGFIGALKENPALRGAVSIYNGRITSAGLAKTFGLEYTSIETLL</sequence>
<organism evidence="4 5">
    <name type="scientific">Candidatus Sungbacteria bacterium RIFCSPLOWO2_12_FULL_41_11</name>
    <dbReference type="NCBI Taxonomy" id="1802286"/>
    <lineage>
        <taxon>Bacteria</taxon>
        <taxon>Candidatus Sungiibacteriota</taxon>
    </lineage>
</organism>
<proteinExistence type="predicted"/>
<evidence type="ECO:0000256" key="1">
    <source>
        <dbReference type="ARBA" id="ARBA00023002"/>
    </source>
</evidence>
<dbReference type="GO" id="GO:0005886">
    <property type="term" value="C:plasma membrane"/>
    <property type="evidence" value="ECO:0007669"/>
    <property type="project" value="TreeGrafter"/>
</dbReference>
<dbReference type="InterPro" id="IPR007698">
    <property type="entry name" value="AlaDH/PNT_NAD(H)-bd"/>
</dbReference>
<comment type="caution">
    <text evidence="4">The sequence shown here is derived from an EMBL/GenBank/DDBJ whole genome shotgun (WGS) entry which is preliminary data.</text>
</comment>
<accession>A0A1G2LMY8</accession>
<reference evidence="4 5" key="1">
    <citation type="journal article" date="2016" name="Nat. Commun.">
        <title>Thousands of microbial genomes shed light on interconnected biogeochemical processes in an aquifer system.</title>
        <authorList>
            <person name="Anantharaman K."/>
            <person name="Brown C.T."/>
            <person name="Hug L.A."/>
            <person name="Sharon I."/>
            <person name="Castelle C.J."/>
            <person name="Probst A.J."/>
            <person name="Thomas B.C."/>
            <person name="Singh A."/>
            <person name="Wilkins M.J."/>
            <person name="Karaoz U."/>
            <person name="Brodie E.L."/>
            <person name="Williams K.H."/>
            <person name="Hubbard S.S."/>
            <person name="Banfield J.F."/>
        </authorList>
    </citation>
    <scope>NUCLEOTIDE SEQUENCE [LARGE SCALE GENOMIC DNA]</scope>
</reference>
<dbReference type="SUPFAM" id="SSF51735">
    <property type="entry name" value="NAD(P)-binding Rossmann-fold domains"/>
    <property type="match status" value="1"/>
</dbReference>
<name>A0A1G2LMY8_9BACT</name>
<dbReference type="PANTHER" id="PTHR42795:SF1">
    <property type="entry name" value="ALANINE DEHYDROGENASE"/>
    <property type="match status" value="1"/>
</dbReference>
<feature type="domain" description="Alanine dehydrogenase/pyridine nucleotide transhydrogenase NAD(H)-binding" evidence="2">
    <location>
        <begin position="145"/>
        <end position="311"/>
    </location>
</feature>
<evidence type="ECO:0000259" key="3">
    <source>
        <dbReference type="SMART" id="SM01003"/>
    </source>
</evidence>
<dbReference type="InterPro" id="IPR007886">
    <property type="entry name" value="AlaDH/PNT_N"/>
</dbReference>
<dbReference type="Gene3D" id="3.40.50.720">
    <property type="entry name" value="NAD(P)-binding Rossmann-like Domain"/>
    <property type="match status" value="2"/>
</dbReference>
<dbReference type="InterPro" id="IPR036291">
    <property type="entry name" value="NAD(P)-bd_dom_sf"/>
</dbReference>
<gene>
    <name evidence="4" type="ORF">A3G49_00580</name>
</gene>
<feature type="domain" description="Alanine dehydrogenase/pyridine nucleotide transhydrogenase N-terminal" evidence="3">
    <location>
        <begin position="4"/>
        <end position="149"/>
    </location>
</feature>
<dbReference type="GO" id="GO:0006524">
    <property type="term" value="P:alanine catabolic process"/>
    <property type="evidence" value="ECO:0007669"/>
    <property type="project" value="TreeGrafter"/>
</dbReference>
<protein>
    <submittedName>
        <fullName evidence="4">Uncharacterized protein</fullName>
    </submittedName>
</protein>
<dbReference type="GO" id="GO:0000286">
    <property type="term" value="F:alanine dehydrogenase activity"/>
    <property type="evidence" value="ECO:0007669"/>
    <property type="project" value="TreeGrafter"/>
</dbReference>
<dbReference type="SMART" id="SM01003">
    <property type="entry name" value="AlaDh_PNT_N"/>
    <property type="match status" value="1"/>
</dbReference>
<keyword evidence="1" id="KW-0560">Oxidoreductase</keyword>